<dbReference type="EMBL" id="AKWD02000043">
    <property type="protein sequence ID" value="EMO53571.1"/>
    <property type="molecule type" value="Genomic_DNA"/>
</dbReference>
<name>M6VEV1_9LEPT</name>
<comment type="caution">
    <text evidence="2">The sequence shown here is derived from an EMBL/GenBank/DDBJ whole genome shotgun (WGS) entry which is preliminary data.</text>
</comment>
<reference evidence="2 3" key="1">
    <citation type="submission" date="2013-01" db="EMBL/GenBank/DDBJ databases">
        <authorList>
            <person name="Harkins D.M."/>
            <person name="Durkin A.S."/>
            <person name="Brinkac L.M."/>
            <person name="Haft D.H."/>
            <person name="Selengut J.D."/>
            <person name="Sanka R."/>
            <person name="DePew J."/>
            <person name="Purushe J."/>
            <person name="Matthias M.A."/>
            <person name="Vinetz J.M."/>
            <person name="Sutton G.G."/>
            <person name="Nierman W.C."/>
            <person name="Fouts D.E."/>
        </authorList>
    </citation>
    <scope>NUCLEOTIDE SEQUENCE [LARGE SCALE GENOMIC DNA]</scope>
    <source>
        <strain evidence="2 3">HAI1536</strain>
    </source>
</reference>
<dbReference type="Proteomes" id="UP000012112">
    <property type="component" value="Unassembled WGS sequence"/>
</dbReference>
<gene>
    <name evidence="2" type="ORF">LEP1GSC172_1887</name>
</gene>
<organism evidence="2 3">
    <name type="scientific">Leptospira noguchii</name>
    <dbReference type="NCBI Taxonomy" id="28182"/>
    <lineage>
        <taxon>Bacteria</taxon>
        <taxon>Pseudomonadati</taxon>
        <taxon>Spirochaetota</taxon>
        <taxon>Spirochaetia</taxon>
        <taxon>Leptospirales</taxon>
        <taxon>Leptospiraceae</taxon>
        <taxon>Leptospira</taxon>
    </lineage>
</organism>
<accession>M6VEV1</accession>
<keyword evidence="1" id="KW-0472">Membrane</keyword>
<evidence type="ECO:0000313" key="2">
    <source>
        <dbReference type="EMBL" id="EMO53571.1"/>
    </source>
</evidence>
<proteinExistence type="predicted"/>
<evidence type="ECO:0000256" key="1">
    <source>
        <dbReference type="SAM" id="Phobius"/>
    </source>
</evidence>
<sequence length="41" mass="5007">MVSKKGNSNLNFIVVNLFDYLLFIFWKYNDIRSYILPFFLI</sequence>
<keyword evidence="1" id="KW-0812">Transmembrane</keyword>
<protein>
    <submittedName>
        <fullName evidence="2">Uncharacterized protein</fullName>
    </submittedName>
</protein>
<dbReference type="AlphaFoldDB" id="M6VEV1"/>
<feature type="transmembrane region" description="Helical" evidence="1">
    <location>
        <begin position="12"/>
        <end position="28"/>
    </location>
</feature>
<evidence type="ECO:0000313" key="3">
    <source>
        <dbReference type="Proteomes" id="UP000012112"/>
    </source>
</evidence>
<keyword evidence="1" id="KW-1133">Transmembrane helix</keyword>